<proteinExistence type="predicted"/>
<gene>
    <name evidence="2" type="ORF">CROQUDRAFT_655786</name>
</gene>
<feature type="region of interest" description="Disordered" evidence="1">
    <location>
        <begin position="132"/>
        <end position="161"/>
    </location>
</feature>
<evidence type="ECO:0000313" key="2">
    <source>
        <dbReference type="EMBL" id="KAG0147774.1"/>
    </source>
</evidence>
<name>A0A9P6TDH8_9BASI</name>
<evidence type="ECO:0000256" key="1">
    <source>
        <dbReference type="SAM" id="MobiDB-lite"/>
    </source>
</evidence>
<protein>
    <submittedName>
        <fullName evidence="2">Uncharacterized protein</fullName>
    </submittedName>
</protein>
<reference evidence="2" key="1">
    <citation type="submission" date="2013-11" db="EMBL/GenBank/DDBJ databases">
        <title>Genome sequence of the fusiform rust pathogen reveals effectors for host alternation and coevolution with pine.</title>
        <authorList>
            <consortium name="DOE Joint Genome Institute"/>
            <person name="Smith K."/>
            <person name="Pendleton A."/>
            <person name="Kubisiak T."/>
            <person name="Anderson C."/>
            <person name="Salamov A."/>
            <person name="Aerts A."/>
            <person name="Riley R."/>
            <person name="Clum A."/>
            <person name="Lindquist E."/>
            <person name="Ence D."/>
            <person name="Campbell M."/>
            <person name="Kronenberg Z."/>
            <person name="Feau N."/>
            <person name="Dhillon B."/>
            <person name="Hamelin R."/>
            <person name="Burleigh J."/>
            <person name="Smith J."/>
            <person name="Yandell M."/>
            <person name="Nelson C."/>
            <person name="Grigoriev I."/>
            <person name="Davis J."/>
        </authorList>
    </citation>
    <scope>NUCLEOTIDE SEQUENCE</scope>
    <source>
        <strain evidence="2">G11</strain>
    </source>
</reference>
<feature type="compositionally biased region" description="Basic and acidic residues" evidence="1">
    <location>
        <begin position="132"/>
        <end position="154"/>
    </location>
</feature>
<keyword evidence="3" id="KW-1185">Reference proteome</keyword>
<dbReference type="Proteomes" id="UP000886653">
    <property type="component" value="Unassembled WGS sequence"/>
</dbReference>
<evidence type="ECO:0000313" key="3">
    <source>
        <dbReference type="Proteomes" id="UP000886653"/>
    </source>
</evidence>
<sequence>LIIIALTHLPGKYFWFLVDGEVAESMRATQDHHLDELDLKEDLQFFMTGSPKPEAVVLPVTEIPDQNSLLSSLVSQKVPPVLDFDSIKPAADSLMDERNSSTKKQKHASGDNTEFELQIKDEFDFLDSRPSIDLKTRNSHNETPKGEQLVKGRELSVGWVQ</sequence>
<dbReference type="AlphaFoldDB" id="A0A9P6TDH8"/>
<feature type="non-terminal residue" evidence="2">
    <location>
        <position position="1"/>
    </location>
</feature>
<comment type="caution">
    <text evidence="2">The sequence shown here is derived from an EMBL/GenBank/DDBJ whole genome shotgun (WGS) entry which is preliminary data.</text>
</comment>
<feature type="region of interest" description="Disordered" evidence="1">
    <location>
        <begin position="94"/>
        <end position="113"/>
    </location>
</feature>
<organism evidence="2 3">
    <name type="scientific">Cronartium quercuum f. sp. fusiforme G11</name>
    <dbReference type="NCBI Taxonomy" id="708437"/>
    <lineage>
        <taxon>Eukaryota</taxon>
        <taxon>Fungi</taxon>
        <taxon>Dikarya</taxon>
        <taxon>Basidiomycota</taxon>
        <taxon>Pucciniomycotina</taxon>
        <taxon>Pucciniomycetes</taxon>
        <taxon>Pucciniales</taxon>
        <taxon>Coleosporiaceae</taxon>
        <taxon>Cronartium</taxon>
    </lineage>
</organism>
<dbReference type="EMBL" id="MU167244">
    <property type="protein sequence ID" value="KAG0147774.1"/>
    <property type="molecule type" value="Genomic_DNA"/>
</dbReference>
<accession>A0A9P6TDH8</accession>